<evidence type="ECO:0000256" key="2">
    <source>
        <dbReference type="ARBA" id="ARBA00023015"/>
    </source>
</evidence>
<dbReference type="InterPro" id="IPR017685">
    <property type="entry name" value="ArgP"/>
</dbReference>
<dbReference type="PATRIC" id="fig|512565.3.peg.7365"/>
<dbReference type="EMBL" id="AP012319">
    <property type="protein sequence ID" value="BAL92576.1"/>
    <property type="molecule type" value="Genomic_DNA"/>
</dbReference>
<dbReference type="KEGG" id="ams:AMIS_73560"/>
<dbReference type="PANTHER" id="PTHR30579:SF2">
    <property type="entry name" value="HTH-TYPE TRANSCRIPTIONAL REGULATOR ARGP"/>
    <property type="match status" value="1"/>
</dbReference>
<evidence type="ECO:0000313" key="7">
    <source>
        <dbReference type="EMBL" id="BAL92576.1"/>
    </source>
</evidence>
<dbReference type="InterPro" id="IPR000847">
    <property type="entry name" value="LysR_HTH_N"/>
</dbReference>
<name>I0HHT9_ACTM4</name>
<dbReference type="NCBIfam" id="NF002964">
    <property type="entry name" value="PRK03635.1"/>
    <property type="match status" value="1"/>
</dbReference>
<dbReference type="SUPFAM" id="SSF46785">
    <property type="entry name" value="Winged helix' DNA-binding domain"/>
    <property type="match status" value="1"/>
</dbReference>
<dbReference type="InterPro" id="IPR050176">
    <property type="entry name" value="LTTR"/>
</dbReference>
<dbReference type="NCBIfam" id="TIGR03298">
    <property type="entry name" value="argP"/>
    <property type="match status" value="1"/>
</dbReference>
<feature type="domain" description="HTH lysR-type" evidence="6">
    <location>
        <begin position="1"/>
        <end position="57"/>
    </location>
</feature>
<dbReference type="InterPro" id="IPR036388">
    <property type="entry name" value="WH-like_DNA-bd_sf"/>
</dbReference>
<dbReference type="PROSITE" id="PS50931">
    <property type="entry name" value="HTH_LYSR"/>
    <property type="match status" value="1"/>
</dbReference>
<dbReference type="GO" id="GO:0003677">
    <property type="term" value="F:DNA binding"/>
    <property type="evidence" value="ECO:0007669"/>
    <property type="project" value="UniProtKB-KW"/>
</dbReference>
<keyword evidence="4" id="KW-0010">Activator</keyword>
<dbReference type="Proteomes" id="UP000007882">
    <property type="component" value="Chromosome"/>
</dbReference>
<dbReference type="STRING" id="512565.AMIS_73560"/>
<protein>
    <submittedName>
        <fullName evidence="7">Putative LysR-family transcriptional regulator</fullName>
    </submittedName>
</protein>
<dbReference type="InterPro" id="IPR005119">
    <property type="entry name" value="LysR_subst-bd"/>
</dbReference>
<dbReference type="Gene3D" id="3.40.190.290">
    <property type="match status" value="1"/>
</dbReference>
<evidence type="ECO:0000256" key="4">
    <source>
        <dbReference type="ARBA" id="ARBA00023159"/>
    </source>
</evidence>
<dbReference type="PANTHER" id="PTHR30579">
    <property type="entry name" value="TRANSCRIPTIONAL REGULATOR"/>
    <property type="match status" value="1"/>
</dbReference>
<evidence type="ECO:0000313" key="8">
    <source>
        <dbReference type="Proteomes" id="UP000007882"/>
    </source>
</evidence>
<dbReference type="Pfam" id="PF03466">
    <property type="entry name" value="LysR_substrate"/>
    <property type="match status" value="1"/>
</dbReference>
<evidence type="ECO:0000256" key="5">
    <source>
        <dbReference type="ARBA" id="ARBA00023163"/>
    </source>
</evidence>
<sequence>MDQVQLATFQVVVEQGSFEAAARALHVTPSAVSQRIKALEQAVGQVLVRRGKPCAATEAGQALVRFAGQVALLEREALARARDGARLSIVVNADSLNTWFLPVLTAVPGVRFELHVDDQDHSAELLRSGTAMAAVTADDVAVQGCRVERLGVMRYLAVAAPFLDVTDPGTAPVVVFNRKDELQQRFLGDLPLPPAHYVPAAASFEESIRQGLGWGMMPEQHARPDLKTGRLVEIVPGRFLDVPLHWQRWKIESEILETLTAAVRTAAARSLRV</sequence>
<keyword evidence="3" id="KW-0238">DNA-binding</keyword>
<comment type="similarity">
    <text evidence="1">Belongs to the LysR transcriptional regulatory family.</text>
</comment>
<dbReference type="Pfam" id="PF00126">
    <property type="entry name" value="HTH_1"/>
    <property type="match status" value="1"/>
</dbReference>
<proteinExistence type="inferred from homology"/>
<dbReference type="InterPro" id="IPR036390">
    <property type="entry name" value="WH_DNA-bd_sf"/>
</dbReference>
<dbReference type="RefSeq" id="WP_014447460.1">
    <property type="nucleotide sequence ID" value="NC_017093.1"/>
</dbReference>
<evidence type="ECO:0000259" key="6">
    <source>
        <dbReference type="PROSITE" id="PS50931"/>
    </source>
</evidence>
<keyword evidence="8" id="KW-1185">Reference proteome</keyword>
<dbReference type="AlphaFoldDB" id="I0HHT9"/>
<dbReference type="OrthoDB" id="3252676at2"/>
<evidence type="ECO:0000256" key="3">
    <source>
        <dbReference type="ARBA" id="ARBA00023125"/>
    </source>
</evidence>
<accession>I0HHT9</accession>
<keyword evidence="2" id="KW-0805">Transcription regulation</keyword>
<dbReference type="Gene3D" id="1.10.10.10">
    <property type="entry name" value="Winged helix-like DNA-binding domain superfamily/Winged helix DNA-binding domain"/>
    <property type="match status" value="1"/>
</dbReference>
<dbReference type="NCBIfam" id="NF009888">
    <property type="entry name" value="PRK13348.1"/>
    <property type="match status" value="1"/>
</dbReference>
<dbReference type="HOGENOM" id="CLU_063829_0_1_11"/>
<dbReference type="GO" id="GO:0003700">
    <property type="term" value="F:DNA-binding transcription factor activity"/>
    <property type="evidence" value="ECO:0007669"/>
    <property type="project" value="InterPro"/>
</dbReference>
<keyword evidence="5" id="KW-0804">Transcription</keyword>
<dbReference type="eggNOG" id="COG0583">
    <property type="taxonomic scope" value="Bacteria"/>
</dbReference>
<reference evidence="7 8" key="1">
    <citation type="submission" date="2012-02" db="EMBL/GenBank/DDBJ databases">
        <title>Complete genome sequence of Actinoplanes missouriensis 431 (= NBRC 102363).</title>
        <authorList>
            <person name="Ohnishi Y."/>
            <person name="Ishikawa J."/>
            <person name="Sekine M."/>
            <person name="Hosoyama A."/>
            <person name="Harada T."/>
            <person name="Narita H."/>
            <person name="Hata T."/>
            <person name="Konno Y."/>
            <person name="Tutikane K."/>
            <person name="Fujita N."/>
            <person name="Horinouchi S."/>
            <person name="Hayakawa M."/>
        </authorList>
    </citation>
    <scope>NUCLEOTIDE SEQUENCE [LARGE SCALE GENOMIC DNA]</scope>
    <source>
        <strain evidence="8">ATCC 14538 / DSM 43046 / CBS 188.64 / JCM 3121 / NBRC 102363 / NCIMB 12654 / NRRL B-3342 / UNCC 431</strain>
    </source>
</reference>
<evidence type="ECO:0000256" key="1">
    <source>
        <dbReference type="ARBA" id="ARBA00009437"/>
    </source>
</evidence>
<gene>
    <name evidence="7" type="ordered locus">AMIS_73560</name>
</gene>
<dbReference type="SUPFAM" id="SSF53850">
    <property type="entry name" value="Periplasmic binding protein-like II"/>
    <property type="match status" value="1"/>
</dbReference>
<organism evidence="7 8">
    <name type="scientific">Actinoplanes missouriensis (strain ATCC 14538 / DSM 43046 / CBS 188.64 / JCM 3121 / NBRC 102363 / NCIMB 12654 / NRRL B-3342 / UNCC 431)</name>
    <dbReference type="NCBI Taxonomy" id="512565"/>
    <lineage>
        <taxon>Bacteria</taxon>
        <taxon>Bacillati</taxon>
        <taxon>Actinomycetota</taxon>
        <taxon>Actinomycetes</taxon>
        <taxon>Micromonosporales</taxon>
        <taxon>Micromonosporaceae</taxon>
        <taxon>Actinoplanes</taxon>
    </lineage>
</organism>